<dbReference type="RefSeq" id="WP_020630821.1">
    <property type="nucleotide sequence ID" value="NZ_KB913032.1"/>
</dbReference>
<dbReference type="Proteomes" id="UP000215563">
    <property type="component" value="Unassembled WGS sequence"/>
</dbReference>
<organism evidence="1 2">
    <name type="scientific">Amycolatopsis alba DSM 44262</name>
    <dbReference type="NCBI Taxonomy" id="1125972"/>
    <lineage>
        <taxon>Bacteria</taxon>
        <taxon>Bacillati</taxon>
        <taxon>Actinomycetota</taxon>
        <taxon>Actinomycetes</taxon>
        <taxon>Pseudonocardiales</taxon>
        <taxon>Pseudonocardiaceae</taxon>
        <taxon>Amycolatopsis</taxon>
    </lineage>
</organism>
<comment type="caution">
    <text evidence="1">The sequence shown here is derived from an EMBL/GenBank/DDBJ whole genome shotgun (WGS) entry which is preliminary data.</text>
</comment>
<evidence type="ECO:0000313" key="2">
    <source>
        <dbReference type="Proteomes" id="UP000215563"/>
    </source>
</evidence>
<reference evidence="1 2" key="1">
    <citation type="submission" date="2017-07" db="EMBL/GenBank/DDBJ databases">
        <title>Amycolatopsis alba DSM 44262 Genome sequencing and assembly.</title>
        <authorList>
            <person name="Kaur N."/>
            <person name="Mayilraj S."/>
        </authorList>
    </citation>
    <scope>NUCLEOTIDE SEQUENCE [LARGE SCALE GENOMIC DNA]</scope>
    <source>
        <strain evidence="1 2">DSM 44262</strain>
    </source>
</reference>
<evidence type="ECO:0000313" key="1">
    <source>
        <dbReference type="EMBL" id="OXM45626.1"/>
    </source>
</evidence>
<dbReference type="AlphaFoldDB" id="A0A229RG41"/>
<accession>A0A229RG41</accession>
<protein>
    <submittedName>
        <fullName evidence="1">Uncharacterized protein</fullName>
    </submittedName>
</protein>
<keyword evidence="2" id="KW-1185">Reference proteome</keyword>
<gene>
    <name evidence="1" type="ORF">CFP75_30315</name>
</gene>
<name>A0A229RG41_AMYAL</name>
<proteinExistence type="predicted"/>
<sequence>MSYWDQIDDDTIALRAQAVSLSEFGQNMADGSKKVASAMEEGAAASSGTFVPAMCDVDTSRQGATGMHVGQASDTTDGMHTAAGIIVDHDSEASRVSQGSATYGLLARM</sequence>
<dbReference type="EMBL" id="NMQU01000101">
    <property type="protein sequence ID" value="OXM45626.1"/>
    <property type="molecule type" value="Genomic_DNA"/>
</dbReference>